<feature type="repeat" description="NHL" evidence="2">
    <location>
        <begin position="231"/>
        <end position="267"/>
    </location>
</feature>
<sequence length="1048" mass="112532">MFPFKKIGMLALIGVVACGGLSAGASSAQAPAKTKERLMGEVRTFAGSEEGLRSPQGAVALSDGTLIVSDTDNHVIKRIRNGETTILAGASLDFEKSENGLPQGAWRDGDGGTAFFHDPAGLAVDRAGNVYVADAGNHAIRRIGADGKVTTVAGSPELGYADGSAEEARFYYPTDVAVTRSGILYVADTLNHVIRRIGVTGKVTTIGSVPERAALWQDGVSVMAGGYANGGFGEAEFNEPSGLAIDDKGNLYVSDSGNNAIRYIDFEKKQVTTAAGLTPEEADLEEALYAKPGYTDGKADEAAFNSPRGLEWSDELGLVIADTGNNAIRLLKDGEVSTLAGASNGGGGNQDGIESEAFFQAPADVTELASGGLLIADAGNDSLREWESYRLPVGFRADSAVQLDWNGKLIGAEEAGLRIEKGTTWISADELGKLLGNEISAGESDGAGRVPLRSIAEAEGQNVRWLEADKLIVVREAGGPNAEMVSAAPAAERTLTIDSLTGVVTVTQGGFLKLDAYAGMKLGPGDRIETGDFSSAVLHAEDTGDFITIGEHSVMDVMNLHESDDARVTKLELITGNAFYDVTNLSDSKDRFEVKAGETINSVRGTHFVQSINPITGIFNQSVFSGVVTVKPKGQTNNDVHTVYPAQQISLDSSGEPGDPLVDYVDLNELILQADPEVIKKILINKQQIDKENEEQAGKLQEQLAGGQLILEGMLDVKTQAELEKYKQNVLNSLPGLLKDAVSQGLLTKEEALKFINEVNQSITGTDRKYDLSREVPPLDPTVGVDPAGQQKKKALEEKQRQLAEERKNKEKEKNEKLEQNNVSLIEQIRSSMEELNKTNQRLLDEKNKQALEKLLAQLTAMQRERFLSQSEQAKQEMKKREAERKQKLAAEEAKNNPPVSSYTPPPAPSPTVAVEYSDDFRADADAGSNHFVSYGFETTGISLDTEVKVGVTIKRNGATAEEVRVFREGEEDLAPTDDKYILAASEGNYRLSELTEKDSNPAAFYIIFPEAGEYEMTFELLKVTQGGLVSLGQGTRTITVAPVILTS</sequence>
<feature type="signal peptide" evidence="4">
    <location>
        <begin position="1"/>
        <end position="28"/>
    </location>
</feature>
<feature type="chain" id="PRO_5040984975" evidence="4">
    <location>
        <begin position="29"/>
        <end position="1048"/>
    </location>
</feature>
<accession>A0A9X2MQ39</accession>
<feature type="domain" description="FecR protein" evidence="5">
    <location>
        <begin position="526"/>
        <end position="628"/>
    </location>
</feature>
<dbReference type="SUPFAM" id="SSF63829">
    <property type="entry name" value="Calcium-dependent phosphotriesterase"/>
    <property type="match status" value="1"/>
</dbReference>
<dbReference type="Pfam" id="PF25021">
    <property type="entry name" value="TEN_NHL"/>
    <property type="match status" value="1"/>
</dbReference>
<dbReference type="InterPro" id="IPR011042">
    <property type="entry name" value="6-blade_b-propeller_TolB-like"/>
</dbReference>
<dbReference type="PROSITE" id="PS51257">
    <property type="entry name" value="PROKAR_LIPOPROTEIN"/>
    <property type="match status" value="1"/>
</dbReference>
<feature type="compositionally biased region" description="Basic and acidic residues" evidence="3">
    <location>
        <begin position="874"/>
        <end position="895"/>
    </location>
</feature>
<dbReference type="Pfam" id="PF01436">
    <property type="entry name" value="NHL"/>
    <property type="match status" value="1"/>
</dbReference>
<keyword evidence="8" id="KW-1185">Reference proteome</keyword>
<dbReference type="RefSeq" id="WP_257445015.1">
    <property type="nucleotide sequence ID" value="NZ_JANIPJ010000005.1"/>
</dbReference>
<evidence type="ECO:0000256" key="1">
    <source>
        <dbReference type="ARBA" id="ARBA00022737"/>
    </source>
</evidence>
<dbReference type="Gene3D" id="2.60.120.1440">
    <property type="match status" value="1"/>
</dbReference>
<dbReference type="PROSITE" id="PS51125">
    <property type="entry name" value="NHL"/>
    <property type="match status" value="2"/>
</dbReference>
<dbReference type="Gene3D" id="2.120.10.30">
    <property type="entry name" value="TolB, C-terminal domain"/>
    <property type="match status" value="3"/>
</dbReference>
<protein>
    <submittedName>
        <fullName evidence="7">FecR domain-containing protein</fullName>
    </submittedName>
</protein>
<dbReference type="Proteomes" id="UP001141950">
    <property type="component" value="Unassembled WGS sequence"/>
</dbReference>
<evidence type="ECO:0000256" key="4">
    <source>
        <dbReference type="SAM" id="SignalP"/>
    </source>
</evidence>
<organism evidence="7 8">
    <name type="scientific">Paenibacillus soyae</name>
    <dbReference type="NCBI Taxonomy" id="2969249"/>
    <lineage>
        <taxon>Bacteria</taxon>
        <taxon>Bacillati</taxon>
        <taxon>Bacillota</taxon>
        <taxon>Bacilli</taxon>
        <taxon>Bacillales</taxon>
        <taxon>Paenibacillaceae</taxon>
        <taxon>Paenibacillus</taxon>
    </lineage>
</organism>
<comment type="caution">
    <text evidence="7">The sequence shown here is derived from an EMBL/GenBank/DDBJ whole genome shotgun (WGS) entry which is preliminary data.</text>
</comment>
<dbReference type="InterPro" id="IPR006860">
    <property type="entry name" value="FecR"/>
</dbReference>
<dbReference type="AlphaFoldDB" id="A0A9X2MQ39"/>
<evidence type="ECO:0000256" key="2">
    <source>
        <dbReference type="PROSITE-ProRule" id="PRU00504"/>
    </source>
</evidence>
<dbReference type="InterPro" id="IPR056822">
    <property type="entry name" value="TEN_NHL"/>
</dbReference>
<evidence type="ECO:0000259" key="6">
    <source>
        <dbReference type="Pfam" id="PF25021"/>
    </source>
</evidence>
<feature type="repeat" description="NHL" evidence="2">
    <location>
        <begin position="119"/>
        <end position="146"/>
    </location>
</feature>
<dbReference type="PANTHER" id="PTHR13833:SF71">
    <property type="entry name" value="NHL DOMAIN-CONTAINING PROTEIN"/>
    <property type="match status" value="1"/>
</dbReference>
<dbReference type="EMBL" id="JANIPJ010000005">
    <property type="protein sequence ID" value="MCR2804182.1"/>
    <property type="molecule type" value="Genomic_DNA"/>
</dbReference>
<dbReference type="Pfam" id="PF04773">
    <property type="entry name" value="FecR"/>
    <property type="match status" value="1"/>
</dbReference>
<evidence type="ECO:0000259" key="5">
    <source>
        <dbReference type="Pfam" id="PF04773"/>
    </source>
</evidence>
<evidence type="ECO:0000313" key="8">
    <source>
        <dbReference type="Proteomes" id="UP001141950"/>
    </source>
</evidence>
<evidence type="ECO:0000313" key="7">
    <source>
        <dbReference type="EMBL" id="MCR2804182.1"/>
    </source>
</evidence>
<feature type="domain" description="Teneurin NHL" evidence="6">
    <location>
        <begin position="62"/>
        <end position="158"/>
    </location>
</feature>
<feature type="region of interest" description="Disordered" evidence="3">
    <location>
        <begin position="771"/>
        <end position="819"/>
    </location>
</feature>
<reference evidence="7" key="1">
    <citation type="submission" date="2022-08" db="EMBL/GenBank/DDBJ databases">
        <title>The genomic sequence of strain Paenibacillus sp. SCIV0701.</title>
        <authorList>
            <person name="Zhao H."/>
        </authorList>
    </citation>
    <scope>NUCLEOTIDE SEQUENCE</scope>
    <source>
        <strain evidence="7">SCIV0701</strain>
    </source>
</reference>
<feature type="region of interest" description="Disordered" evidence="3">
    <location>
        <begin position="870"/>
        <end position="908"/>
    </location>
</feature>
<feature type="compositionally biased region" description="Basic and acidic residues" evidence="3">
    <location>
        <begin position="794"/>
        <end position="819"/>
    </location>
</feature>
<keyword evidence="4" id="KW-0732">Signal</keyword>
<name>A0A9X2MQ39_9BACL</name>
<evidence type="ECO:0000256" key="3">
    <source>
        <dbReference type="SAM" id="MobiDB-lite"/>
    </source>
</evidence>
<proteinExistence type="predicted"/>
<keyword evidence="1" id="KW-0677">Repeat</keyword>
<dbReference type="PANTHER" id="PTHR13833">
    <property type="match status" value="1"/>
</dbReference>
<dbReference type="InterPro" id="IPR001258">
    <property type="entry name" value="NHL_repeat"/>
</dbReference>
<gene>
    <name evidence="7" type="ORF">NQZ67_09850</name>
</gene>